<reference evidence="2" key="1">
    <citation type="submission" date="2024-03" db="EMBL/GenBank/DDBJ databases">
        <title>Complete genome sequence of Sulfurisphaera javensis strain KD-1.</title>
        <authorList>
            <person name="Sakai H."/>
            <person name="Nur N."/>
            <person name="Suwanto A."/>
            <person name="Kurosawa N."/>
        </authorList>
    </citation>
    <scope>NUCLEOTIDE SEQUENCE</scope>
    <source>
        <strain evidence="2">KD-1</strain>
    </source>
</reference>
<evidence type="ECO:0000256" key="1">
    <source>
        <dbReference type="SAM" id="MobiDB-lite"/>
    </source>
</evidence>
<dbReference type="RefSeq" id="WP_369611527.1">
    <property type="nucleotide sequence ID" value="NZ_AP031322.1"/>
</dbReference>
<gene>
    <name evidence="2" type="ORF">SJAV_13280</name>
</gene>
<dbReference type="EMBL" id="AP031322">
    <property type="protein sequence ID" value="BFH73384.1"/>
    <property type="molecule type" value="Genomic_DNA"/>
</dbReference>
<proteinExistence type="predicted"/>
<dbReference type="GeneID" id="92354272"/>
<dbReference type="AlphaFoldDB" id="A0AAT9GRE1"/>
<dbReference type="KEGG" id="sjv:SJAV_13280"/>
<feature type="compositionally biased region" description="Low complexity" evidence="1">
    <location>
        <begin position="1"/>
        <end position="16"/>
    </location>
</feature>
<feature type="region of interest" description="Disordered" evidence="1">
    <location>
        <begin position="1"/>
        <end position="20"/>
    </location>
</feature>
<evidence type="ECO:0000313" key="2">
    <source>
        <dbReference type="EMBL" id="BFH73384.1"/>
    </source>
</evidence>
<protein>
    <submittedName>
        <fullName evidence="2">Uncharacterized protein</fullName>
    </submittedName>
</protein>
<organism evidence="2">
    <name type="scientific">Sulfurisphaera javensis</name>
    <dbReference type="NCBI Taxonomy" id="2049879"/>
    <lineage>
        <taxon>Archaea</taxon>
        <taxon>Thermoproteota</taxon>
        <taxon>Thermoprotei</taxon>
        <taxon>Sulfolobales</taxon>
        <taxon>Sulfolobaceae</taxon>
        <taxon>Sulfurisphaera</taxon>
    </lineage>
</organism>
<sequence length="110" mass="12593">MKVFSSKSNNANQNKKPTANKKTIYVYPGKSIIAKVLNNPFKSRYSYGVEIEPLDGNYYDSKNKKWYKAKELANYRVVLNLKDEDAKGVRKGDILVKGIDVERFILLGDE</sequence>
<accession>A0AAT9GRE1</accession>
<name>A0AAT9GRE1_9CREN</name>